<protein>
    <recommendedName>
        <fullName evidence="3">Inositol-pentakisphosphate 2-kinase</fullName>
    </recommendedName>
</protein>
<dbReference type="Gene3D" id="3.30.200.110">
    <property type="entry name" value="Inositol-pentakisphosphate 2-kinase, N-lobe"/>
    <property type="match status" value="1"/>
</dbReference>
<dbReference type="EMBL" id="JACTNZ010000013">
    <property type="protein sequence ID" value="KAG5514919.1"/>
    <property type="molecule type" value="Genomic_DNA"/>
</dbReference>
<dbReference type="AlphaFoldDB" id="A0AAV6HML6"/>
<name>A0AAV6HML6_9ERIC</name>
<evidence type="ECO:0000313" key="2">
    <source>
        <dbReference type="Proteomes" id="UP000823749"/>
    </source>
</evidence>
<sequence length="318" mass="35226">MKFVSRIIHAFAVIHKLLHSTAFERMSRQQISNPSPTQAGQAQEARFITHPSLKAQNAATNRPACTPITPLSKILRPGAEYCGHDLDNRPYTNHAFNFGWMEVVLERKDADDWIYRGEGATNLVLDYSGSSPTFPHNSVYCSPYISFGGAPITNGRLEVCGGLAKRHKSTNLVVTGPRNLFQDPDLIPEPSSKAGRKIGANARRPFAELGRDDCNSTKSFSPGKPKPDRGNLTCMEVRKAWKPSNNFVSVQSRISCGTDSMFSLLIDHHDGMMYCFNDTSGRESSIGTGKLSLCTGDPLRCFQREIVEYHQLTMQDVA</sequence>
<proteinExistence type="predicted"/>
<keyword evidence="2" id="KW-1185">Reference proteome</keyword>
<evidence type="ECO:0008006" key="3">
    <source>
        <dbReference type="Google" id="ProtNLM"/>
    </source>
</evidence>
<dbReference type="InterPro" id="IPR043001">
    <property type="entry name" value="IP5_2-K_N_lobe"/>
</dbReference>
<comment type="caution">
    <text evidence="1">The sequence shown here is derived from an EMBL/GenBank/DDBJ whole genome shotgun (WGS) entry which is preliminary data.</text>
</comment>
<evidence type="ECO:0000313" key="1">
    <source>
        <dbReference type="EMBL" id="KAG5514919.1"/>
    </source>
</evidence>
<reference evidence="1 2" key="1">
    <citation type="submission" date="2020-08" db="EMBL/GenBank/DDBJ databases">
        <title>Plant Genome Project.</title>
        <authorList>
            <person name="Zhang R.-G."/>
        </authorList>
    </citation>
    <scope>NUCLEOTIDE SEQUENCE [LARGE SCALE GENOMIC DNA]</scope>
    <source>
        <strain evidence="1">WSP0</strain>
        <tissue evidence="1">Leaf</tissue>
    </source>
</reference>
<gene>
    <name evidence="1" type="ORF">RHGRI_036087</name>
</gene>
<organism evidence="1 2">
    <name type="scientific">Rhododendron griersonianum</name>
    <dbReference type="NCBI Taxonomy" id="479676"/>
    <lineage>
        <taxon>Eukaryota</taxon>
        <taxon>Viridiplantae</taxon>
        <taxon>Streptophyta</taxon>
        <taxon>Embryophyta</taxon>
        <taxon>Tracheophyta</taxon>
        <taxon>Spermatophyta</taxon>
        <taxon>Magnoliopsida</taxon>
        <taxon>eudicotyledons</taxon>
        <taxon>Gunneridae</taxon>
        <taxon>Pentapetalae</taxon>
        <taxon>asterids</taxon>
        <taxon>Ericales</taxon>
        <taxon>Ericaceae</taxon>
        <taxon>Ericoideae</taxon>
        <taxon>Rhodoreae</taxon>
        <taxon>Rhododendron</taxon>
    </lineage>
</organism>
<dbReference type="Proteomes" id="UP000823749">
    <property type="component" value="Chromosome 13"/>
</dbReference>
<accession>A0AAV6HML6</accession>